<geneLocation type="plasmid" evidence="2">
    <name>pSTM_Phi</name>
</geneLocation>
<accession>A0A0D3RJV1</accession>
<evidence type="ECO:0000259" key="1">
    <source>
        <dbReference type="Pfam" id="PF04448"/>
    </source>
</evidence>
<reference evidence="2" key="1">
    <citation type="journal article" date="2015" name="FEMS Microbiol. Lett.">
        <title>Characterisation of a large novel phage-like plasmid in Salmonella enterica serovar Typhimurium.</title>
        <authorList>
            <person name="Octavia S."/>
            <person name="Sara J."/>
            <person name="Lan R."/>
        </authorList>
    </citation>
    <scope>NUCLEOTIDE SEQUENCE</scope>
    <source>
        <strain evidence="2">L946</strain>
        <plasmid evidence="2">pSTM_Phi</plasmid>
    </source>
</reference>
<dbReference type="RefSeq" id="WP_234887294.1">
    <property type="nucleotide sequence ID" value="NZ_KP763470.1"/>
</dbReference>
<organism evidence="2">
    <name type="scientific">Salmonella typhimurium</name>
    <dbReference type="NCBI Taxonomy" id="90371"/>
    <lineage>
        <taxon>Bacteria</taxon>
        <taxon>Pseudomonadati</taxon>
        <taxon>Pseudomonadota</taxon>
        <taxon>Gammaproteobacteria</taxon>
        <taxon>Enterobacterales</taxon>
        <taxon>Enterobacteriaceae</taxon>
        <taxon>Salmonella</taxon>
    </lineage>
</organism>
<sequence length="357" mass="39121">MTTITKERLTKILIETMALIKERSSRTGDSSGISTEVNAELFAEVTRIALASLEAKPVAWMCEDEEGREYNSSNEFSCGRFGVPLYAAPPAPVVPEKLPCSVELKPGLIIGKGCKTETLLTALRRRADYYAKIDAFTPEELAEHDASIEAFKAMLPTPADSQGRPRAPVVPPAIEPDYKVIKSILPTTNPDEYACCIAADMWNSCRDAMLQAEPVTTANKLGNSQVHSDCCQEQSPIDHGYRPECECSGCKATARICAELTGNSPVTTDGWISCSERMPVIGELNWRTSLPLLITCEIGVIPAYYGFVSVNGDKHYGFMESFKYGDGRGNLPQTNEYGLISNVTHWMPLPEPPQEAK</sequence>
<keyword evidence="2" id="KW-0614">Plasmid</keyword>
<evidence type="ECO:0000313" key="2">
    <source>
        <dbReference type="EMBL" id="AJS09877.1"/>
    </source>
</evidence>
<feature type="domain" description="DUF551" evidence="1">
    <location>
        <begin position="270"/>
        <end position="354"/>
    </location>
</feature>
<dbReference type="Pfam" id="PF04448">
    <property type="entry name" value="DUF551"/>
    <property type="match status" value="1"/>
</dbReference>
<name>A0A0D3RJV1_SALTM</name>
<dbReference type="EMBL" id="KP763470">
    <property type="protein sequence ID" value="AJS09877.1"/>
    <property type="molecule type" value="Genomic_DNA"/>
</dbReference>
<dbReference type="InterPro" id="IPR007539">
    <property type="entry name" value="DUF551"/>
</dbReference>
<proteinExistence type="predicted"/>
<dbReference type="AlphaFoldDB" id="A0A0D3RJV1"/>
<protein>
    <recommendedName>
        <fullName evidence="1">DUF551 domain-containing protein</fullName>
    </recommendedName>
</protein>